<dbReference type="PANTHER" id="PTHR32125:SF4">
    <property type="entry name" value="2-C-METHYL-D-ERYTHRITOL 4-PHOSPHATE CYTIDYLYLTRANSFERASE, CHLOROPLASTIC"/>
    <property type="match status" value="1"/>
</dbReference>
<gene>
    <name evidence="7" type="primary">ispD</name>
    <name evidence="8" type="ordered locus">M301_1580</name>
</gene>
<reference evidence="8 9" key="2">
    <citation type="journal article" date="2011" name="J. Bacteriol.">
        <title>Genomes of three methylotrophs from a single niche uncover genetic and metabolic divergence of Methylophilaceae.</title>
        <authorList>
            <person name="Lapidus A."/>
            <person name="Clum A."/>
            <person name="Labutti K."/>
            <person name="Kaluzhnaya M.G."/>
            <person name="Lim S."/>
            <person name="Beck D.A."/>
            <person name="Glavina Del Rio T."/>
            <person name="Nolan M."/>
            <person name="Mavromatis K."/>
            <person name="Huntemann M."/>
            <person name="Lucas S."/>
            <person name="Lidstrom M.E."/>
            <person name="Ivanova N."/>
            <person name="Chistoserdova L."/>
        </authorList>
    </citation>
    <scope>NUCLEOTIDE SEQUENCE [LARGE SCALE GENOMIC DNA]</scope>
    <source>
        <strain evidence="8 9">301</strain>
    </source>
</reference>
<dbReference type="InterPro" id="IPR050088">
    <property type="entry name" value="IspD/TarI_cytidylyltransf_bact"/>
</dbReference>
<dbReference type="InterPro" id="IPR001228">
    <property type="entry name" value="IspD"/>
</dbReference>
<dbReference type="eggNOG" id="COG1211">
    <property type="taxonomic scope" value="Bacteria"/>
</dbReference>
<name>D7DIS5_METV0</name>
<reference evidence="9" key="1">
    <citation type="submission" date="2010-05" db="EMBL/GenBank/DDBJ databases">
        <title>Complete sequence of Methylotenera sp. 301.</title>
        <authorList>
            <person name="Lucas S."/>
            <person name="Copeland A."/>
            <person name="Lapidus A."/>
            <person name="Cheng J.-F."/>
            <person name="Bruce D."/>
            <person name="Goodwin L."/>
            <person name="Pitluck S."/>
            <person name="Clum A."/>
            <person name="Land M."/>
            <person name="Hauser L."/>
            <person name="Kyrpides N."/>
            <person name="Ivanova N."/>
            <person name="Chistoservova L."/>
            <person name="Kalyuzhnaya M."/>
            <person name="Woyke T."/>
        </authorList>
    </citation>
    <scope>NUCLEOTIDE SEQUENCE [LARGE SCALE GENOMIC DNA]</scope>
    <source>
        <strain evidence="9">301</strain>
    </source>
</reference>
<dbReference type="NCBIfam" id="TIGR00453">
    <property type="entry name" value="ispD"/>
    <property type="match status" value="1"/>
</dbReference>
<evidence type="ECO:0000256" key="1">
    <source>
        <dbReference type="ARBA" id="ARBA00001282"/>
    </source>
</evidence>
<dbReference type="HAMAP" id="MF_00108">
    <property type="entry name" value="IspD"/>
    <property type="match status" value="1"/>
</dbReference>
<dbReference type="STRING" id="666681.M301_1580"/>
<dbReference type="PANTHER" id="PTHR32125">
    <property type="entry name" value="2-C-METHYL-D-ERYTHRITOL 4-PHOSPHATE CYTIDYLYLTRANSFERASE, CHLOROPLASTIC"/>
    <property type="match status" value="1"/>
</dbReference>
<dbReference type="EMBL" id="CP002056">
    <property type="protein sequence ID" value="ADI29960.1"/>
    <property type="molecule type" value="Genomic_DNA"/>
</dbReference>
<evidence type="ECO:0000313" key="8">
    <source>
        <dbReference type="EMBL" id="ADI29960.1"/>
    </source>
</evidence>
<feature type="site" description="Positions MEP for the nucleophilic attack" evidence="7">
    <location>
        <position position="210"/>
    </location>
</feature>
<sequence length="230" mass="25420">MARFHVIIPAAGNGSRMRADAPKQYLNLHGKTLIQHVIKVFDQSIRISTIHILINNEDVHWRSTYLHSSSKLQVHYCGADTRAGTVLNGLNAIQNQVEDDDWILVHDAARPGLSNLLLNQLINTLENDAVGGLLAMPLADTLKRAGDDQRVSATIPRNDLWQAQTPQMFRYVTLKKALAEFSGTPTDEAEAIEALGLKPKLVTGELRNLKVTYPQDLVVLTALLDSQSLT</sequence>
<evidence type="ECO:0000313" key="9">
    <source>
        <dbReference type="Proteomes" id="UP000000383"/>
    </source>
</evidence>
<evidence type="ECO:0000256" key="7">
    <source>
        <dbReference type="HAMAP-Rule" id="MF_00108"/>
    </source>
</evidence>
<evidence type="ECO:0000256" key="5">
    <source>
        <dbReference type="ARBA" id="ARBA00022695"/>
    </source>
</evidence>
<evidence type="ECO:0000256" key="4">
    <source>
        <dbReference type="ARBA" id="ARBA00022679"/>
    </source>
</evidence>
<dbReference type="HOGENOM" id="CLU_061281_3_0_4"/>
<dbReference type="InterPro" id="IPR034683">
    <property type="entry name" value="IspD/TarI"/>
</dbReference>
<proteinExistence type="inferred from homology"/>
<dbReference type="Gene3D" id="3.90.550.10">
    <property type="entry name" value="Spore Coat Polysaccharide Biosynthesis Protein SpsA, Chain A"/>
    <property type="match status" value="1"/>
</dbReference>
<comment type="similarity">
    <text evidence="3 7">Belongs to the IspD/TarI cytidylyltransferase family. IspD subfamily.</text>
</comment>
<keyword evidence="9" id="KW-1185">Reference proteome</keyword>
<keyword evidence="5 7" id="KW-0548">Nucleotidyltransferase</keyword>
<dbReference type="Proteomes" id="UP000000383">
    <property type="component" value="Chromosome"/>
</dbReference>
<feature type="site" description="Transition state stabilizer" evidence="7">
    <location>
        <position position="16"/>
    </location>
</feature>
<dbReference type="Pfam" id="PF01128">
    <property type="entry name" value="IspD"/>
    <property type="match status" value="1"/>
</dbReference>
<keyword evidence="4 7" id="KW-0808">Transferase</keyword>
<dbReference type="EC" id="2.7.7.60" evidence="7"/>
<keyword evidence="6 7" id="KW-0414">Isoprene biosynthesis</keyword>
<dbReference type="FunFam" id="3.90.550.10:FF:000003">
    <property type="entry name" value="2-C-methyl-D-erythritol 4-phosphate cytidylyltransferase"/>
    <property type="match status" value="1"/>
</dbReference>
<comment type="catalytic activity">
    <reaction evidence="1 7">
        <text>2-C-methyl-D-erythritol 4-phosphate + CTP + H(+) = 4-CDP-2-C-methyl-D-erythritol + diphosphate</text>
        <dbReference type="Rhea" id="RHEA:13429"/>
        <dbReference type="ChEBI" id="CHEBI:15378"/>
        <dbReference type="ChEBI" id="CHEBI:33019"/>
        <dbReference type="ChEBI" id="CHEBI:37563"/>
        <dbReference type="ChEBI" id="CHEBI:57823"/>
        <dbReference type="ChEBI" id="CHEBI:58262"/>
        <dbReference type="EC" id="2.7.7.60"/>
    </reaction>
</comment>
<protein>
    <recommendedName>
        <fullName evidence="7">2-C-methyl-D-erythritol 4-phosphate cytidylyltransferase</fullName>
        <ecNumber evidence="7">2.7.7.60</ecNumber>
    </recommendedName>
    <alternativeName>
        <fullName evidence="7">4-diphosphocytidyl-2C-methyl-D-erythritol synthase</fullName>
    </alternativeName>
    <alternativeName>
        <fullName evidence="7">MEP cytidylyltransferase</fullName>
        <shortName evidence="7">MCT</shortName>
    </alternativeName>
</protein>
<dbReference type="InterPro" id="IPR029044">
    <property type="entry name" value="Nucleotide-diphossugar_trans"/>
</dbReference>
<dbReference type="GO" id="GO:0050518">
    <property type="term" value="F:2-C-methyl-D-erythritol 4-phosphate cytidylyltransferase activity"/>
    <property type="evidence" value="ECO:0007669"/>
    <property type="project" value="UniProtKB-UniRule"/>
</dbReference>
<evidence type="ECO:0000256" key="2">
    <source>
        <dbReference type="ARBA" id="ARBA00004787"/>
    </source>
</evidence>
<feature type="site" description="Transition state stabilizer" evidence="7">
    <location>
        <position position="23"/>
    </location>
</feature>
<comment type="pathway">
    <text evidence="2 7">Isoprenoid biosynthesis; isopentenyl diphosphate biosynthesis via DXP pathway; isopentenyl diphosphate from 1-deoxy-D-xylulose 5-phosphate: step 2/6.</text>
</comment>
<dbReference type="SUPFAM" id="SSF53448">
    <property type="entry name" value="Nucleotide-diphospho-sugar transferases"/>
    <property type="match status" value="1"/>
</dbReference>
<comment type="function">
    <text evidence="7">Catalyzes the formation of 4-diphosphocytidyl-2-C-methyl-D-erythritol from CTP and 2-C-methyl-D-erythritol 4-phosphate (MEP).</text>
</comment>
<dbReference type="OrthoDB" id="9806837at2"/>
<dbReference type="CDD" id="cd02516">
    <property type="entry name" value="CDP-ME_synthetase"/>
    <property type="match status" value="1"/>
</dbReference>
<dbReference type="AlphaFoldDB" id="D7DIS5"/>
<accession>D7DIS5</accession>
<dbReference type="PROSITE" id="PS01295">
    <property type="entry name" value="ISPD"/>
    <property type="match status" value="1"/>
</dbReference>
<dbReference type="GO" id="GO:0019288">
    <property type="term" value="P:isopentenyl diphosphate biosynthetic process, methylerythritol 4-phosphate pathway"/>
    <property type="evidence" value="ECO:0007669"/>
    <property type="project" value="UniProtKB-UniRule"/>
</dbReference>
<evidence type="ECO:0000256" key="3">
    <source>
        <dbReference type="ARBA" id="ARBA00009789"/>
    </source>
</evidence>
<dbReference type="RefSeq" id="WP_013148272.1">
    <property type="nucleotide sequence ID" value="NC_014207.1"/>
</dbReference>
<dbReference type="KEGG" id="meh:M301_1580"/>
<evidence type="ECO:0000256" key="6">
    <source>
        <dbReference type="ARBA" id="ARBA00023229"/>
    </source>
</evidence>
<dbReference type="UniPathway" id="UPA00056">
    <property type="reaction ID" value="UER00093"/>
</dbReference>
<dbReference type="InterPro" id="IPR018294">
    <property type="entry name" value="ISPD_synthase_CS"/>
</dbReference>
<organism evidence="8 9">
    <name type="scientific">Methylotenera versatilis (strain 301)</name>
    <dbReference type="NCBI Taxonomy" id="666681"/>
    <lineage>
        <taxon>Bacteria</taxon>
        <taxon>Pseudomonadati</taxon>
        <taxon>Pseudomonadota</taxon>
        <taxon>Betaproteobacteria</taxon>
        <taxon>Nitrosomonadales</taxon>
        <taxon>Methylophilaceae</taxon>
        <taxon>Methylotenera</taxon>
    </lineage>
</organism>
<feature type="site" description="Positions MEP for the nucleophilic attack" evidence="7">
    <location>
        <position position="157"/>
    </location>
</feature>